<organism evidence="3 4">
    <name type="scientific">Zasmidium cellare ATCC 36951</name>
    <dbReference type="NCBI Taxonomy" id="1080233"/>
    <lineage>
        <taxon>Eukaryota</taxon>
        <taxon>Fungi</taxon>
        <taxon>Dikarya</taxon>
        <taxon>Ascomycota</taxon>
        <taxon>Pezizomycotina</taxon>
        <taxon>Dothideomycetes</taxon>
        <taxon>Dothideomycetidae</taxon>
        <taxon>Mycosphaerellales</taxon>
        <taxon>Mycosphaerellaceae</taxon>
        <taxon>Zasmidium</taxon>
    </lineage>
</organism>
<gene>
    <name evidence="3" type="ORF">M409DRAFT_27080</name>
</gene>
<sequence length="230" mass="23936">MSSSIKFVALAALFDAALAAFGPAFSSGPVANGAYIIDAISTLVVPEGNSPFAGDFSLWCGMGTSAGDLIQSIVNRTPNNSPGTNTPCETVTTSTEWCGFAYTLFESGEQDISTQARINTGDHVQFHYIYNSGTGNYTQYLSQNGNVVSTLSTSDGQAQGWGTATECADDNCGTFPAHQWINTVITLSSADPGYGSTQGQSGGTTNSGFTTSDGGVSWEVSTINIPSFTY</sequence>
<keyword evidence="2" id="KW-0732">Signal</keyword>
<keyword evidence="4" id="KW-1185">Reference proteome</keyword>
<evidence type="ECO:0000313" key="3">
    <source>
        <dbReference type="EMBL" id="KAF2162456.1"/>
    </source>
</evidence>
<reference evidence="3" key="1">
    <citation type="journal article" date="2020" name="Stud. Mycol.">
        <title>101 Dothideomycetes genomes: a test case for predicting lifestyles and emergence of pathogens.</title>
        <authorList>
            <person name="Haridas S."/>
            <person name="Albert R."/>
            <person name="Binder M."/>
            <person name="Bloem J."/>
            <person name="Labutti K."/>
            <person name="Salamov A."/>
            <person name="Andreopoulos B."/>
            <person name="Baker S."/>
            <person name="Barry K."/>
            <person name="Bills G."/>
            <person name="Bluhm B."/>
            <person name="Cannon C."/>
            <person name="Castanera R."/>
            <person name="Culley D."/>
            <person name="Daum C."/>
            <person name="Ezra D."/>
            <person name="Gonzalez J."/>
            <person name="Henrissat B."/>
            <person name="Kuo A."/>
            <person name="Liang C."/>
            <person name="Lipzen A."/>
            <person name="Lutzoni F."/>
            <person name="Magnuson J."/>
            <person name="Mondo S."/>
            <person name="Nolan M."/>
            <person name="Ohm R."/>
            <person name="Pangilinan J."/>
            <person name="Park H.-J."/>
            <person name="Ramirez L."/>
            <person name="Alfaro M."/>
            <person name="Sun H."/>
            <person name="Tritt A."/>
            <person name="Yoshinaga Y."/>
            <person name="Zwiers L.-H."/>
            <person name="Turgeon B."/>
            <person name="Goodwin S."/>
            <person name="Spatafora J."/>
            <person name="Crous P."/>
            <person name="Grigoriev I."/>
        </authorList>
    </citation>
    <scope>NUCLEOTIDE SEQUENCE</scope>
    <source>
        <strain evidence="3">ATCC 36951</strain>
    </source>
</reference>
<name>A0A6A6CAH8_ZASCE</name>
<dbReference type="RefSeq" id="XP_033663345.1">
    <property type="nucleotide sequence ID" value="XM_033808410.1"/>
</dbReference>
<dbReference type="EMBL" id="ML993613">
    <property type="protein sequence ID" value="KAF2162456.1"/>
    <property type="molecule type" value="Genomic_DNA"/>
</dbReference>
<protein>
    <submittedName>
        <fullName evidence="3">Uncharacterized protein</fullName>
    </submittedName>
</protein>
<evidence type="ECO:0000256" key="1">
    <source>
        <dbReference type="SAM" id="MobiDB-lite"/>
    </source>
</evidence>
<feature type="signal peptide" evidence="2">
    <location>
        <begin position="1"/>
        <end position="19"/>
    </location>
</feature>
<dbReference type="OrthoDB" id="5086500at2759"/>
<feature type="chain" id="PRO_5025685335" evidence="2">
    <location>
        <begin position="20"/>
        <end position="230"/>
    </location>
</feature>
<evidence type="ECO:0000313" key="4">
    <source>
        <dbReference type="Proteomes" id="UP000799537"/>
    </source>
</evidence>
<dbReference type="AlphaFoldDB" id="A0A6A6CAH8"/>
<accession>A0A6A6CAH8</accession>
<evidence type="ECO:0000256" key="2">
    <source>
        <dbReference type="SAM" id="SignalP"/>
    </source>
</evidence>
<dbReference type="GeneID" id="54561682"/>
<feature type="compositionally biased region" description="Low complexity" evidence="1">
    <location>
        <begin position="193"/>
        <end position="211"/>
    </location>
</feature>
<feature type="region of interest" description="Disordered" evidence="1">
    <location>
        <begin position="192"/>
        <end position="211"/>
    </location>
</feature>
<proteinExistence type="predicted"/>
<dbReference type="Proteomes" id="UP000799537">
    <property type="component" value="Unassembled WGS sequence"/>
</dbReference>